<name>A0A6P3C3E1_BURL3</name>
<evidence type="ECO:0000313" key="3">
    <source>
        <dbReference type="Proteomes" id="UP000494170"/>
    </source>
</evidence>
<dbReference type="EMBL" id="CABVPW010000113">
    <property type="protein sequence ID" value="VWC53032.1"/>
    <property type="molecule type" value="Genomic_DNA"/>
</dbReference>
<evidence type="ECO:0000313" key="4">
    <source>
        <dbReference type="Proteomes" id="UP000494218"/>
    </source>
</evidence>
<protein>
    <submittedName>
        <fullName evidence="1">Uncharacterized protein</fullName>
    </submittedName>
</protein>
<proteinExistence type="predicted"/>
<accession>A0A6P3C3E1</accession>
<dbReference type="AlphaFoldDB" id="A0A6P3C3E1"/>
<evidence type="ECO:0000313" key="2">
    <source>
        <dbReference type="EMBL" id="VWC53032.1"/>
    </source>
</evidence>
<gene>
    <name evidence="2" type="ORF">BLA23254_08098</name>
    <name evidence="1" type="ORF">BLA6863_05375</name>
</gene>
<reference evidence="3 4" key="1">
    <citation type="submission" date="2019-09" db="EMBL/GenBank/DDBJ databases">
        <authorList>
            <person name="Depoorter E."/>
        </authorList>
    </citation>
    <scope>NUCLEOTIDE SEQUENCE [LARGE SCALE GENOMIC DNA]</scope>
    <source>
        <strain evidence="2">LMG 23254</strain>
        <strain evidence="1">LMG 6863</strain>
    </source>
</reference>
<sequence length="86" mass="9288">MNFGTMNSEMPFTPSGAFGVRASTRWTMLSAMSCSPHVMKIFVPNTLYVPSPCGSARERTSARSEPACGSVRFIVPVHSPEISFGT</sequence>
<dbReference type="Proteomes" id="UP000494170">
    <property type="component" value="Unassembled WGS sequence"/>
</dbReference>
<dbReference type="Proteomes" id="UP000494218">
    <property type="component" value="Unassembled WGS sequence"/>
</dbReference>
<evidence type="ECO:0000313" key="1">
    <source>
        <dbReference type="EMBL" id="VWC11270.1"/>
    </source>
</evidence>
<organism evidence="1 3">
    <name type="scientific">Burkholderia lata (strain ATCC 17760 / DSM 23089 / LMG 22485 / NCIMB 9086 / R18194 / 383)</name>
    <dbReference type="NCBI Taxonomy" id="482957"/>
    <lineage>
        <taxon>Bacteria</taxon>
        <taxon>Pseudomonadati</taxon>
        <taxon>Pseudomonadota</taxon>
        <taxon>Betaproteobacteria</taxon>
        <taxon>Burkholderiales</taxon>
        <taxon>Burkholderiaceae</taxon>
        <taxon>Burkholderia</taxon>
        <taxon>Burkholderia cepacia complex</taxon>
    </lineage>
</organism>
<dbReference type="EMBL" id="CABVPY010000042">
    <property type="protein sequence ID" value="VWC11270.1"/>
    <property type="molecule type" value="Genomic_DNA"/>
</dbReference>